<accession>A0A1F7XLY3</accession>
<sequence length="108" mass="12859">MSKLYYDHLVVLDEVEAEIKKSTKTLEEKEELWKVVDETIHHRVMGCVLDKLPREHHEEFLHKFHKAPHDESLIDYLKEKAGENIEELIRQEIGNLAFELLQEIRGKK</sequence>
<name>A0A1F7XLY3_9BACT</name>
<protein>
    <submittedName>
        <fullName evidence="1">Uncharacterized protein</fullName>
    </submittedName>
</protein>
<evidence type="ECO:0000313" key="1">
    <source>
        <dbReference type="EMBL" id="OGM16003.1"/>
    </source>
</evidence>
<dbReference type="STRING" id="1802485.A2V97_04530"/>
<organism evidence="1 2">
    <name type="scientific">Candidatus Woesebacteria bacterium RBG_16_42_24</name>
    <dbReference type="NCBI Taxonomy" id="1802485"/>
    <lineage>
        <taxon>Bacteria</taxon>
        <taxon>Candidatus Woeseibacteriota</taxon>
    </lineage>
</organism>
<dbReference type="AlphaFoldDB" id="A0A1F7XLY3"/>
<comment type="caution">
    <text evidence="1">The sequence shown here is derived from an EMBL/GenBank/DDBJ whole genome shotgun (WGS) entry which is preliminary data.</text>
</comment>
<reference evidence="1 2" key="1">
    <citation type="journal article" date="2016" name="Nat. Commun.">
        <title>Thousands of microbial genomes shed light on interconnected biogeochemical processes in an aquifer system.</title>
        <authorList>
            <person name="Anantharaman K."/>
            <person name="Brown C.T."/>
            <person name="Hug L.A."/>
            <person name="Sharon I."/>
            <person name="Castelle C.J."/>
            <person name="Probst A.J."/>
            <person name="Thomas B.C."/>
            <person name="Singh A."/>
            <person name="Wilkins M.J."/>
            <person name="Karaoz U."/>
            <person name="Brodie E.L."/>
            <person name="Williams K.H."/>
            <person name="Hubbard S.S."/>
            <person name="Banfield J.F."/>
        </authorList>
    </citation>
    <scope>NUCLEOTIDE SEQUENCE [LARGE SCALE GENOMIC DNA]</scope>
</reference>
<dbReference type="EMBL" id="MGFX01000001">
    <property type="protein sequence ID" value="OGM16003.1"/>
    <property type="molecule type" value="Genomic_DNA"/>
</dbReference>
<dbReference type="Proteomes" id="UP000177382">
    <property type="component" value="Unassembled WGS sequence"/>
</dbReference>
<gene>
    <name evidence="1" type="ORF">A2V97_04530</name>
</gene>
<evidence type="ECO:0000313" key="2">
    <source>
        <dbReference type="Proteomes" id="UP000177382"/>
    </source>
</evidence>
<proteinExistence type="predicted"/>